<evidence type="ECO:0000256" key="1">
    <source>
        <dbReference type="ARBA" id="ARBA00004173"/>
    </source>
</evidence>
<name>A0ABR1RIN0_9PEZI</name>
<evidence type="ECO:0000313" key="8">
    <source>
        <dbReference type="EMBL" id="KAK8013137.1"/>
    </source>
</evidence>
<organism evidence="8 9">
    <name type="scientific">Apiospora marii</name>
    <dbReference type="NCBI Taxonomy" id="335849"/>
    <lineage>
        <taxon>Eukaryota</taxon>
        <taxon>Fungi</taxon>
        <taxon>Dikarya</taxon>
        <taxon>Ascomycota</taxon>
        <taxon>Pezizomycotina</taxon>
        <taxon>Sordariomycetes</taxon>
        <taxon>Xylariomycetidae</taxon>
        <taxon>Amphisphaeriales</taxon>
        <taxon>Apiosporaceae</taxon>
        <taxon>Apiospora</taxon>
    </lineage>
</organism>
<keyword evidence="4" id="KW-0256">Endoplasmic reticulum</keyword>
<proteinExistence type="predicted"/>
<feature type="compositionally biased region" description="Low complexity" evidence="7">
    <location>
        <begin position="374"/>
        <end position="383"/>
    </location>
</feature>
<feature type="compositionally biased region" description="Polar residues" evidence="7">
    <location>
        <begin position="402"/>
        <end position="421"/>
    </location>
</feature>
<dbReference type="PANTHER" id="PTHR48182:SF2">
    <property type="entry name" value="PROTEIN SERAC1"/>
    <property type="match status" value="1"/>
</dbReference>
<protein>
    <submittedName>
        <fullName evidence="8">NACHT and WD domain-containing protein</fullName>
    </submittedName>
</protein>
<dbReference type="InterPro" id="IPR029058">
    <property type="entry name" value="AB_hydrolase_fold"/>
</dbReference>
<dbReference type="SUPFAM" id="SSF53474">
    <property type="entry name" value="alpha/beta-Hydrolases"/>
    <property type="match status" value="1"/>
</dbReference>
<sequence>MTNERPRPQPPAYAAGKLLCLTKQAVEAPTFDLVAVHGLQVSTYKPDTWLTHLLPKRFPGSRVLLFRYNTQDVFAAPWEAGFEQSVSKLLNGIVAARDPLPAQRPLVFLCQGLGGLLVEAALNRVMADDPRYQQLKTATKAVILLNTPQNQTNMAPWTSSLIQMAAPSLHTEPLLLMDVEKWLQGNASSLQQVALLFKERCSKLRVLSVYNSVSAVQLGSGDELSKVFATGFKREKTLDIKGYDYHSAPKPANENDELLLLLAKEVKLQLRSASKSDNPAATSPETKKQSAANGKSDPHPDSRPASNAVGSKGRDKQVVANADKANTPSAQGQQTSIRPRPLGTGSSTAPGQTRPGVKKTDVADRKRGELPTTSRLLSRSSSLVQGTAWPPTKRDRCPRTARLQSPPTTAHSQTAGQPRTR</sequence>
<feature type="compositionally biased region" description="Basic and acidic residues" evidence="7">
    <location>
        <begin position="358"/>
        <end position="369"/>
    </location>
</feature>
<dbReference type="EMBL" id="JAQQWI010000014">
    <property type="protein sequence ID" value="KAK8013137.1"/>
    <property type="molecule type" value="Genomic_DNA"/>
</dbReference>
<feature type="compositionally biased region" description="Polar residues" evidence="7">
    <location>
        <begin position="272"/>
        <end position="293"/>
    </location>
</feature>
<reference evidence="8 9" key="1">
    <citation type="submission" date="2023-01" db="EMBL/GenBank/DDBJ databases">
        <title>Analysis of 21 Apiospora genomes using comparative genomics revels a genus with tremendous synthesis potential of carbohydrate active enzymes and secondary metabolites.</title>
        <authorList>
            <person name="Sorensen T."/>
        </authorList>
    </citation>
    <scope>NUCLEOTIDE SEQUENCE [LARGE SCALE GENOMIC DNA]</scope>
    <source>
        <strain evidence="8 9">CBS 20057</strain>
    </source>
</reference>
<comment type="caution">
    <text evidence="8">The sequence shown here is derived from an EMBL/GenBank/DDBJ whole genome shotgun (WGS) entry which is preliminary data.</text>
</comment>
<keyword evidence="9" id="KW-1185">Reference proteome</keyword>
<evidence type="ECO:0000256" key="3">
    <source>
        <dbReference type="ARBA" id="ARBA00004370"/>
    </source>
</evidence>
<feature type="compositionally biased region" description="Polar residues" evidence="7">
    <location>
        <begin position="324"/>
        <end position="337"/>
    </location>
</feature>
<dbReference type="Proteomes" id="UP001396898">
    <property type="component" value="Unassembled WGS sequence"/>
</dbReference>
<comment type="subcellular location">
    <subcellularLocation>
        <location evidence="2">Endoplasmic reticulum</location>
    </subcellularLocation>
    <subcellularLocation>
        <location evidence="3">Membrane</location>
    </subcellularLocation>
    <subcellularLocation>
        <location evidence="1">Mitochondrion</location>
    </subcellularLocation>
</comment>
<evidence type="ECO:0000256" key="5">
    <source>
        <dbReference type="ARBA" id="ARBA00023128"/>
    </source>
</evidence>
<keyword evidence="6" id="KW-0472">Membrane</keyword>
<evidence type="ECO:0000256" key="7">
    <source>
        <dbReference type="SAM" id="MobiDB-lite"/>
    </source>
</evidence>
<evidence type="ECO:0000313" key="9">
    <source>
        <dbReference type="Proteomes" id="UP001396898"/>
    </source>
</evidence>
<dbReference type="InterPro" id="IPR052374">
    <property type="entry name" value="SERAC1"/>
</dbReference>
<gene>
    <name evidence="8" type="ORF">PG991_009408</name>
</gene>
<evidence type="ECO:0000256" key="4">
    <source>
        <dbReference type="ARBA" id="ARBA00022824"/>
    </source>
</evidence>
<feature type="region of interest" description="Disordered" evidence="7">
    <location>
        <begin position="272"/>
        <end position="421"/>
    </location>
</feature>
<evidence type="ECO:0000256" key="2">
    <source>
        <dbReference type="ARBA" id="ARBA00004240"/>
    </source>
</evidence>
<accession>A0ABR1RIN0</accession>
<keyword evidence="5" id="KW-0496">Mitochondrion</keyword>
<evidence type="ECO:0000256" key="6">
    <source>
        <dbReference type="ARBA" id="ARBA00023136"/>
    </source>
</evidence>
<dbReference type="PANTHER" id="PTHR48182">
    <property type="entry name" value="PROTEIN SERAC1"/>
    <property type="match status" value="1"/>
</dbReference>